<sequence>MIVNKNFCISESILLLKSIDYLKERIDLRAAQGEKGLSEGIIFYDDIFASEFLDYFVKLEKGEKIESSAPVSSFDCQNQGLKAWFKN</sequence>
<dbReference type="Proteomes" id="UP000233517">
    <property type="component" value="Unassembled WGS sequence"/>
</dbReference>
<dbReference type="AlphaFoldDB" id="A0A2N2EA85"/>
<gene>
    <name evidence="1" type="ORF">CVU82_00275</name>
</gene>
<proteinExistence type="predicted"/>
<reference evidence="1 2" key="1">
    <citation type="journal article" date="2017" name="ISME J.">
        <title>Potential for microbial H2 and metal transformations associated with novel bacteria and archaea in deep terrestrial subsurface sediments.</title>
        <authorList>
            <person name="Hernsdorf A.W."/>
            <person name="Amano Y."/>
            <person name="Miyakawa K."/>
            <person name="Ise K."/>
            <person name="Suzuki Y."/>
            <person name="Anantharaman K."/>
            <person name="Probst A."/>
            <person name="Burstein D."/>
            <person name="Thomas B.C."/>
            <person name="Banfield J.F."/>
        </authorList>
    </citation>
    <scope>NUCLEOTIDE SEQUENCE [LARGE SCALE GENOMIC DNA]</scope>
    <source>
        <strain evidence="1">HGW-Falkowbacteria-1</strain>
    </source>
</reference>
<name>A0A2N2EA85_9BACT</name>
<organism evidence="1 2">
    <name type="scientific">Candidatus Falkowbacteria bacterium HGW-Falkowbacteria-1</name>
    <dbReference type="NCBI Taxonomy" id="2013768"/>
    <lineage>
        <taxon>Bacteria</taxon>
        <taxon>Candidatus Falkowiibacteriota</taxon>
    </lineage>
</organism>
<accession>A0A2N2EA85</accession>
<evidence type="ECO:0000313" key="2">
    <source>
        <dbReference type="Proteomes" id="UP000233517"/>
    </source>
</evidence>
<evidence type="ECO:0000313" key="1">
    <source>
        <dbReference type="EMBL" id="PKM91635.1"/>
    </source>
</evidence>
<comment type="caution">
    <text evidence="1">The sequence shown here is derived from an EMBL/GenBank/DDBJ whole genome shotgun (WGS) entry which is preliminary data.</text>
</comment>
<dbReference type="EMBL" id="PHAI01000001">
    <property type="protein sequence ID" value="PKM91635.1"/>
    <property type="molecule type" value="Genomic_DNA"/>
</dbReference>
<protein>
    <submittedName>
        <fullName evidence="1">Uncharacterized protein</fullName>
    </submittedName>
</protein>